<dbReference type="AlphaFoldDB" id="A0A4R6WWA0"/>
<keyword evidence="3 4" id="KW-0408">Iron</keyword>
<evidence type="ECO:0000256" key="4">
    <source>
        <dbReference type="PROSITE-ProRule" id="PRU00433"/>
    </source>
</evidence>
<dbReference type="Gene3D" id="1.10.760.10">
    <property type="entry name" value="Cytochrome c-like domain"/>
    <property type="match status" value="1"/>
</dbReference>
<dbReference type="GO" id="GO:0046872">
    <property type="term" value="F:metal ion binding"/>
    <property type="evidence" value="ECO:0007669"/>
    <property type="project" value="UniProtKB-KW"/>
</dbReference>
<dbReference type="PANTHER" id="PTHR35008:SF4">
    <property type="entry name" value="BLL4482 PROTEIN"/>
    <property type="match status" value="1"/>
</dbReference>
<evidence type="ECO:0000256" key="5">
    <source>
        <dbReference type="SAM" id="SignalP"/>
    </source>
</evidence>
<keyword evidence="5" id="KW-0732">Signal</keyword>
<reference evidence="7 8" key="1">
    <citation type="submission" date="2019-03" db="EMBL/GenBank/DDBJ databases">
        <title>Genomic Encyclopedia of Type Strains, Phase III (KMG-III): the genomes of soil and plant-associated and newly described type strains.</title>
        <authorList>
            <person name="Whitman W."/>
        </authorList>
    </citation>
    <scope>NUCLEOTIDE SEQUENCE [LARGE SCALE GENOMIC DNA]</scope>
    <source>
        <strain evidence="7 8">CGMCC 1.7660</strain>
    </source>
</reference>
<dbReference type="PANTHER" id="PTHR35008">
    <property type="entry name" value="BLL4482 PROTEIN-RELATED"/>
    <property type="match status" value="1"/>
</dbReference>
<evidence type="ECO:0000259" key="6">
    <source>
        <dbReference type="PROSITE" id="PS51007"/>
    </source>
</evidence>
<dbReference type="SUPFAM" id="SSF46626">
    <property type="entry name" value="Cytochrome c"/>
    <property type="match status" value="1"/>
</dbReference>
<dbReference type="EMBL" id="SNYW01000009">
    <property type="protein sequence ID" value="TDQ81558.1"/>
    <property type="molecule type" value="Genomic_DNA"/>
</dbReference>
<keyword evidence="8" id="KW-1185">Reference proteome</keyword>
<dbReference type="Pfam" id="PF00034">
    <property type="entry name" value="Cytochrom_C"/>
    <property type="match status" value="1"/>
</dbReference>
<evidence type="ECO:0000256" key="3">
    <source>
        <dbReference type="ARBA" id="ARBA00023004"/>
    </source>
</evidence>
<protein>
    <recommendedName>
        <fullName evidence="6">Cytochrome c domain-containing protein</fullName>
    </recommendedName>
</protein>
<gene>
    <name evidence="7" type="ORF">A8950_2627</name>
</gene>
<organism evidence="7 8">
    <name type="scientific">Dongia mobilis</name>
    <dbReference type="NCBI Taxonomy" id="578943"/>
    <lineage>
        <taxon>Bacteria</taxon>
        <taxon>Pseudomonadati</taxon>
        <taxon>Pseudomonadota</taxon>
        <taxon>Alphaproteobacteria</taxon>
        <taxon>Rhodospirillales</taxon>
        <taxon>Dongiaceae</taxon>
        <taxon>Dongia</taxon>
    </lineage>
</organism>
<proteinExistence type="predicted"/>
<dbReference type="InterPro" id="IPR036909">
    <property type="entry name" value="Cyt_c-like_dom_sf"/>
</dbReference>
<feature type="chain" id="PRO_5020407156" description="Cytochrome c domain-containing protein" evidence="5">
    <location>
        <begin position="28"/>
        <end position="168"/>
    </location>
</feature>
<feature type="domain" description="Cytochrome c" evidence="6">
    <location>
        <begin position="29"/>
        <end position="141"/>
    </location>
</feature>
<dbReference type="InterPro" id="IPR009056">
    <property type="entry name" value="Cyt_c-like_dom"/>
</dbReference>
<keyword evidence="1 4" id="KW-0349">Heme</keyword>
<name>A0A4R6WWA0_9PROT</name>
<dbReference type="GO" id="GO:0009055">
    <property type="term" value="F:electron transfer activity"/>
    <property type="evidence" value="ECO:0007669"/>
    <property type="project" value="InterPro"/>
</dbReference>
<evidence type="ECO:0000256" key="2">
    <source>
        <dbReference type="ARBA" id="ARBA00022723"/>
    </source>
</evidence>
<feature type="signal peptide" evidence="5">
    <location>
        <begin position="1"/>
        <end position="27"/>
    </location>
</feature>
<dbReference type="Proteomes" id="UP000295783">
    <property type="component" value="Unassembled WGS sequence"/>
</dbReference>
<dbReference type="OrthoDB" id="9811281at2"/>
<sequence>MYNQQIRIAATLGAIALGFAAMAKANADDQVERGRYLANIMDCGGCHNTGAFTPEPNLKTPLSGSMIGFEIPGMGIFYPPNLTPDEKSGLGSWSEDEIIAAFTKGERPDGRILAPAMPWISYGHITPDDARALAVYLKSLEPVEHQVPGPVGPGEKAPAPYMTVKMPE</sequence>
<evidence type="ECO:0000256" key="1">
    <source>
        <dbReference type="ARBA" id="ARBA00022617"/>
    </source>
</evidence>
<dbReference type="InterPro" id="IPR051459">
    <property type="entry name" value="Cytochrome_c-type_DH"/>
</dbReference>
<evidence type="ECO:0000313" key="7">
    <source>
        <dbReference type="EMBL" id="TDQ81558.1"/>
    </source>
</evidence>
<keyword evidence="2 4" id="KW-0479">Metal-binding</keyword>
<accession>A0A4R6WWA0</accession>
<evidence type="ECO:0000313" key="8">
    <source>
        <dbReference type="Proteomes" id="UP000295783"/>
    </source>
</evidence>
<dbReference type="GO" id="GO:0020037">
    <property type="term" value="F:heme binding"/>
    <property type="evidence" value="ECO:0007669"/>
    <property type="project" value="InterPro"/>
</dbReference>
<dbReference type="PROSITE" id="PS51007">
    <property type="entry name" value="CYTC"/>
    <property type="match status" value="1"/>
</dbReference>
<comment type="caution">
    <text evidence="7">The sequence shown here is derived from an EMBL/GenBank/DDBJ whole genome shotgun (WGS) entry which is preliminary data.</text>
</comment>